<proteinExistence type="predicted"/>
<evidence type="ECO:0000313" key="2">
    <source>
        <dbReference type="EMBL" id="AAC06810.1"/>
    </source>
</evidence>
<dbReference type="SMART" id="SM00332">
    <property type="entry name" value="PP2Cc"/>
    <property type="match status" value="1"/>
</dbReference>
<evidence type="ECO:0000259" key="1">
    <source>
        <dbReference type="PROSITE" id="PS51746"/>
    </source>
</evidence>
<dbReference type="Pfam" id="PF13672">
    <property type="entry name" value="PP2C_2"/>
    <property type="match status" value="1"/>
</dbReference>
<dbReference type="AlphaFoldDB" id="O66843"/>
<dbReference type="Proteomes" id="UP000000798">
    <property type="component" value="Chromosome"/>
</dbReference>
<dbReference type="EMBL" id="AE000657">
    <property type="protein sequence ID" value="AAC06810.1"/>
    <property type="molecule type" value="Genomic_DNA"/>
</dbReference>
<name>O66843_AQUAE</name>
<reference evidence="2 3" key="1">
    <citation type="journal article" date="1998" name="Nature">
        <title>The complete genome of the hyperthermophilic bacterium Aquifex aeolicus.</title>
        <authorList>
            <person name="Deckert G."/>
            <person name="Warren P.V."/>
            <person name="Gaasterland T."/>
            <person name="Young W.G."/>
            <person name="Lenox A.L."/>
            <person name="Graham D.E."/>
            <person name="Overbeek R."/>
            <person name="Snead M.A."/>
            <person name="Keller M."/>
            <person name="Aujay M."/>
            <person name="Huber R."/>
            <person name="Feldman R.A."/>
            <person name="Short J.M."/>
            <person name="Olson G.J."/>
            <person name="Swanson R.V."/>
        </authorList>
    </citation>
    <scope>NUCLEOTIDE SEQUENCE [LARGE SCALE GENOMIC DNA]</scope>
    <source>
        <strain evidence="2 3">VF5</strain>
    </source>
</reference>
<dbReference type="GO" id="GO:0007165">
    <property type="term" value="P:signal transduction"/>
    <property type="evidence" value="ECO:0000318"/>
    <property type="project" value="GO_Central"/>
</dbReference>
<dbReference type="SMART" id="SM00331">
    <property type="entry name" value="PP2C_SIG"/>
    <property type="match status" value="1"/>
</dbReference>
<dbReference type="PROSITE" id="PS51746">
    <property type="entry name" value="PPM_2"/>
    <property type="match status" value="1"/>
</dbReference>
<keyword evidence="3" id="KW-1185">Reference proteome</keyword>
<organism evidence="2 3">
    <name type="scientific">Aquifex aeolicus (strain VF5)</name>
    <dbReference type="NCBI Taxonomy" id="224324"/>
    <lineage>
        <taxon>Bacteria</taxon>
        <taxon>Pseudomonadati</taxon>
        <taxon>Aquificota</taxon>
        <taxon>Aquificia</taxon>
        <taxon>Aquificales</taxon>
        <taxon>Aquificaceae</taxon>
        <taxon>Aquifex</taxon>
    </lineage>
</organism>
<dbReference type="Gene3D" id="3.60.40.10">
    <property type="entry name" value="PPM-type phosphatase domain"/>
    <property type="match status" value="1"/>
</dbReference>
<gene>
    <name evidence="2" type="ordered locus">aq_575</name>
</gene>
<dbReference type="InterPro" id="IPR036457">
    <property type="entry name" value="PPM-type-like_dom_sf"/>
</dbReference>
<dbReference type="CDD" id="cd00143">
    <property type="entry name" value="PP2Cc"/>
    <property type="match status" value="1"/>
</dbReference>
<dbReference type="PANTHER" id="PTHR47992">
    <property type="entry name" value="PROTEIN PHOSPHATASE"/>
    <property type="match status" value="1"/>
</dbReference>
<dbReference type="OrthoDB" id="9801841at2"/>
<dbReference type="HOGENOM" id="CLU_034545_3_2_0"/>
<dbReference type="InParanoid" id="O66843"/>
<dbReference type="InterPro" id="IPR001932">
    <property type="entry name" value="PPM-type_phosphatase-like_dom"/>
</dbReference>
<dbReference type="GO" id="GO:0004722">
    <property type="term" value="F:protein serine/threonine phosphatase activity"/>
    <property type="evidence" value="ECO:0000318"/>
    <property type="project" value="GO_Central"/>
</dbReference>
<dbReference type="eggNOG" id="COG0631">
    <property type="taxonomic scope" value="Bacteria"/>
</dbReference>
<dbReference type="EnsemblBacteria" id="AAC06810">
    <property type="protein sequence ID" value="AAC06810"/>
    <property type="gene ID" value="aq_575"/>
</dbReference>
<evidence type="ECO:0000313" key="3">
    <source>
        <dbReference type="Proteomes" id="UP000000798"/>
    </source>
</evidence>
<dbReference type="RefSeq" id="WP_010880341.1">
    <property type="nucleotide sequence ID" value="NC_000918.1"/>
</dbReference>
<feature type="domain" description="PPM-type phosphatase" evidence="1">
    <location>
        <begin position="1"/>
        <end position="211"/>
    </location>
</feature>
<sequence>MKWVSGIVYSDRRTYADRFWADGEIFAVADGMGIGKGAVAAAEKAVDLIPKFKPYNSEEKIRENFSKINRELIKELGKLEDSVLSGTTLSLLSFNERNFYIGHVGDSRIYLFRKGRLYRLTEDQVKIKGNKKVVKVLGLEWNPEVYTFSSHYEEGDLFLLASDGFVEVLSEGEIEEALSCCDLEKGAERLKNMARQKGGRKEMVFLIVKTD</sequence>
<dbReference type="STRING" id="224324.aq_575"/>
<dbReference type="SUPFAM" id="SSF81606">
    <property type="entry name" value="PP2C-like"/>
    <property type="match status" value="1"/>
</dbReference>
<dbReference type="InterPro" id="IPR015655">
    <property type="entry name" value="PP2C"/>
</dbReference>
<dbReference type="PIR" id="G70351">
    <property type="entry name" value="G70351"/>
</dbReference>
<protein>
    <recommendedName>
        <fullName evidence="1">PPM-type phosphatase domain-containing protein</fullName>
    </recommendedName>
</protein>
<accession>O66843</accession>
<dbReference type="KEGG" id="aae:aq_575"/>